<reference evidence="11" key="1">
    <citation type="journal article" date="2014" name="Nucleic Acids Res.">
        <title>The evolutionary dynamics of variant antigen genes in Babesia reveal a history of genomic innovation underlying host-parasite interaction.</title>
        <authorList>
            <person name="Jackson A.P."/>
            <person name="Otto T.D."/>
            <person name="Darby A."/>
            <person name="Ramaprasad A."/>
            <person name="Xia D."/>
            <person name="Echaide I.E."/>
            <person name="Farber M."/>
            <person name="Gahlot S."/>
            <person name="Gamble J."/>
            <person name="Gupta D."/>
            <person name="Gupta Y."/>
            <person name="Jackson L."/>
            <person name="Malandrin L."/>
            <person name="Malas T.B."/>
            <person name="Moussa E."/>
            <person name="Nair M."/>
            <person name="Reid A.J."/>
            <person name="Sanders M."/>
            <person name="Sharma J."/>
            <person name="Tracey A."/>
            <person name="Quail M.A."/>
            <person name="Weir W."/>
            <person name="Wastling J.M."/>
            <person name="Hall N."/>
            <person name="Willadsen P."/>
            <person name="Lingelbach K."/>
            <person name="Shiels B."/>
            <person name="Tait A."/>
            <person name="Berriman M."/>
            <person name="Allred D.R."/>
            <person name="Pain A."/>
        </authorList>
    </citation>
    <scope>NUCLEOTIDE SEQUENCE [LARGE SCALE GENOMIC DNA]</scope>
    <source>
        <strain evidence="11">Bond</strain>
    </source>
</reference>
<evidence type="ECO:0000256" key="8">
    <source>
        <dbReference type="SAM" id="SignalP"/>
    </source>
</evidence>
<dbReference type="OMA" id="NINIHCY"/>
<dbReference type="InterPro" id="IPR038160">
    <property type="entry name" value="6_CYS_dom_sf"/>
</dbReference>
<dbReference type="InterPro" id="IPR010884">
    <property type="entry name" value="6_CYS_dom"/>
</dbReference>
<dbReference type="PROSITE" id="PS51701">
    <property type="entry name" value="6_CYS"/>
    <property type="match status" value="2"/>
</dbReference>
<evidence type="ECO:0000256" key="3">
    <source>
        <dbReference type="ARBA" id="ARBA00022475"/>
    </source>
</evidence>
<evidence type="ECO:0000256" key="6">
    <source>
        <dbReference type="ARBA" id="ARBA00023157"/>
    </source>
</evidence>
<keyword evidence="3" id="KW-1003">Cell membrane</keyword>
<evidence type="ECO:0000256" key="4">
    <source>
        <dbReference type="ARBA" id="ARBA00022729"/>
    </source>
</evidence>
<evidence type="ECO:0000256" key="7">
    <source>
        <dbReference type="ARBA" id="ARBA00023180"/>
    </source>
</evidence>
<dbReference type="Gene3D" id="2.60.40.2860">
    <property type="match status" value="2"/>
</dbReference>
<feature type="domain" description="6-Cys" evidence="9">
    <location>
        <begin position="457"/>
        <end position="591"/>
    </location>
</feature>
<keyword evidence="5" id="KW-0472">Membrane</keyword>
<keyword evidence="6" id="KW-1015">Disulfide bond</keyword>
<dbReference type="Proteomes" id="UP000033188">
    <property type="component" value="Chromosome 1"/>
</dbReference>
<keyword evidence="11" id="KW-1185">Reference proteome</keyword>
<sequence>MMWFSVLVGAALACVCAVENAFARTPHGRPPAPPLIFTGKSGSIKYEVTLDRVTLGQPHEANIVCGNDDGTPLGGEFTLYPSDPMTKTLLPLEGDDLEEAISKEVLLRNISRSTMLQIETSKHRGTGSFVKVKYPINALIMAKDPHNFSINYACKYQPHDKSQPPYYKWLEIKFKYVYPMAYGCESGNDMLFKNSVYRFDSYKSRAQHAVCRINPEPNLLFGIYCKPGEVLFPEDCVSKHDMRKLGGLIERYELDDKSAAAIRGYEVHTRLKLFKISPKAMDKEFSVSCQCMAPDGEGRQLSLRNHVNVEVNPVQTLQYNTRSLQHSMAVMELLRPGIRLTISAPPNGRWNVGYLGNVESNLTPTDPTHYVTIGPGKVKNTLMRIHQFIGAKKLSIAQHSTVGKLQYVIHYKPDSVWVLKNEMQLMHYKWRATRMDGPKPVDVSVDVNLPIIPTDPHTYGCGVDSRDLFRYEGFELHQGKHEYETVCKINPYVLSPVGFYCPKHYTLEPAGCFGEMLHTESGRVVNLADYAPHANPINSANIRVLDFHVPKSMRRRVKYSNDELSCRCLDPDGRVHASITLDLRQPMTDKNPPAVK</sequence>
<keyword evidence="4 8" id="KW-0732">Signal</keyword>
<dbReference type="OrthoDB" id="361225at2759"/>
<organism evidence="10 11">
    <name type="scientific">Babesia bigemina</name>
    <dbReference type="NCBI Taxonomy" id="5866"/>
    <lineage>
        <taxon>Eukaryota</taxon>
        <taxon>Sar</taxon>
        <taxon>Alveolata</taxon>
        <taxon>Apicomplexa</taxon>
        <taxon>Aconoidasida</taxon>
        <taxon>Piroplasmida</taxon>
        <taxon>Babesiidae</taxon>
        <taxon>Babesia</taxon>
    </lineage>
</organism>
<evidence type="ECO:0000256" key="2">
    <source>
        <dbReference type="ARBA" id="ARBA00004241"/>
    </source>
</evidence>
<name>A0A061D8G7_BABBI</name>
<evidence type="ECO:0000313" key="11">
    <source>
        <dbReference type="Proteomes" id="UP000033188"/>
    </source>
</evidence>
<feature type="domain" description="6-Cys" evidence="9">
    <location>
        <begin position="180"/>
        <end position="314"/>
    </location>
</feature>
<dbReference type="RefSeq" id="XP_012766226.1">
    <property type="nucleotide sequence ID" value="XM_012910772.1"/>
</dbReference>
<evidence type="ECO:0000256" key="1">
    <source>
        <dbReference type="ARBA" id="ARBA00004236"/>
    </source>
</evidence>
<gene>
    <name evidence="10" type="ORF">BBBOND_0103540</name>
</gene>
<feature type="signal peptide" evidence="8">
    <location>
        <begin position="1"/>
        <end position="17"/>
    </location>
</feature>
<keyword evidence="7" id="KW-0325">Glycoprotein</keyword>
<accession>A0A061D8G7</accession>
<dbReference type="Pfam" id="PF07422">
    <property type="entry name" value="s48_45"/>
    <property type="match status" value="2"/>
</dbReference>
<dbReference type="GO" id="GO:0009986">
    <property type="term" value="C:cell surface"/>
    <property type="evidence" value="ECO:0007669"/>
    <property type="project" value="UniProtKB-SubCell"/>
</dbReference>
<dbReference type="EMBL" id="LK391707">
    <property type="protein sequence ID" value="CDR94040.1"/>
    <property type="molecule type" value="Genomic_DNA"/>
</dbReference>
<comment type="subcellular location">
    <subcellularLocation>
        <location evidence="1">Cell membrane</location>
    </subcellularLocation>
    <subcellularLocation>
        <location evidence="2">Cell surface</location>
    </subcellularLocation>
</comment>
<dbReference type="KEGG" id="bbig:BBBOND_0103540"/>
<dbReference type="GeneID" id="24562581"/>
<dbReference type="GO" id="GO:0005886">
    <property type="term" value="C:plasma membrane"/>
    <property type="evidence" value="ECO:0007669"/>
    <property type="project" value="UniProtKB-SubCell"/>
</dbReference>
<feature type="chain" id="PRO_5001600145" description="6-Cys domain-containing protein" evidence="8">
    <location>
        <begin position="18"/>
        <end position="596"/>
    </location>
</feature>
<proteinExistence type="predicted"/>
<evidence type="ECO:0000256" key="5">
    <source>
        <dbReference type="ARBA" id="ARBA00023136"/>
    </source>
</evidence>
<dbReference type="AlphaFoldDB" id="A0A061D8G7"/>
<evidence type="ECO:0000259" key="9">
    <source>
        <dbReference type="PROSITE" id="PS51701"/>
    </source>
</evidence>
<protein>
    <recommendedName>
        <fullName evidence="9">6-Cys domain-containing protein</fullName>
    </recommendedName>
</protein>
<evidence type="ECO:0000313" key="10">
    <source>
        <dbReference type="EMBL" id="CDR94040.1"/>
    </source>
</evidence>
<dbReference type="VEuPathDB" id="PiroplasmaDB:BBBOND_0103540"/>